<keyword evidence="3" id="KW-1185">Reference proteome</keyword>
<dbReference type="RefSeq" id="WP_209943204.1">
    <property type="nucleotide sequence ID" value="NZ_JAGGJU010000003.1"/>
</dbReference>
<evidence type="ECO:0000313" key="2">
    <source>
        <dbReference type="EMBL" id="MBP1849815.1"/>
    </source>
</evidence>
<feature type="signal peptide" evidence="1">
    <location>
        <begin position="1"/>
        <end position="32"/>
    </location>
</feature>
<gene>
    <name evidence="2" type="ORF">J2Z17_001236</name>
</gene>
<accession>A0ABS4DVX8</accession>
<evidence type="ECO:0000256" key="1">
    <source>
        <dbReference type="SAM" id="SignalP"/>
    </source>
</evidence>
<protein>
    <submittedName>
        <fullName evidence="2">Uncharacterized protein</fullName>
    </submittedName>
</protein>
<sequence>MNTSTHIIGKALGRVLATALLLSTFALQPALAGRLADAATEAERLAQDGKAKEAFETIRKAFGDFSATLPFTVGEASFVSEKPTAYGAYTPRENSVFTAGEPLITYVELIGLAWKTLDDGRFQSHFTVDLEVLDARGDRLALQEGFGNFTFTGRVRNQELYTHLTLDLSGASPGEYTLRYTLKDTTTGSTAVVQQPFTLKAP</sequence>
<evidence type="ECO:0000313" key="3">
    <source>
        <dbReference type="Proteomes" id="UP000759443"/>
    </source>
</evidence>
<keyword evidence="1" id="KW-0732">Signal</keyword>
<dbReference type="Proteomes" id="UP000759443">
    <property type="component" value="Unassembled WGS sequence"/>
</dbReference>
<organism evidence="2 3">
    <name type="scientific">Rhizobium halophytocola</name>
    <dbReference type="NCBI Taxonomy" id="735519"/>
    <lineage>
        <taxon>Bacteria</taxon>
        <taxon>Pseudomonadati</taxon>
        <taxon>Pseudomonadota</taxon>
        <taxon>Alphaproteobacteria</taxon>
        <taxon>Hyphomicrobiales</taxon>
        <taxon>Rhizobiaceae</taxon>
        <taxon>Rhizobium/Agrobacterium group</taxon>
        <taxon>Rhizobium</taxon>
    </lineage>
</organism>
<name>A0ABS4DVX8_9HYPH</name>
<reference evidence="2 3" key="1">
    <citation type="submission" date="2021-03" db="EMBL/GenBank/DDBJ databases">
        <title>Genomic Encyclopedia of Type Strains, Phase IV (KMG-IV): sequencing the most valuable type-strain genomes for metagenomic binning, comparative biology and taxonomic classification.</title>
        <authorList>
            <person name="Goeker M."/>
        </authorList>
    </citation>
    <scope>NUCLEOTIDE SEQUENCE [LARGE SCALE GENOMIC DNA]</scope>
    <source>
        <strain evidence="2 3">DSM 21600</strain>
    </source>
</reference>
<comment type="caution">
    <text evidence="2">The sequence shown here is derived from an EMBL/GenBank/DDBJ whole genome shotgun (WGS) entry which is preliminary data.</text>
</comment>
<feature type="chain" id="PRO_5045245559" evidence="1">
    <location>
        <begin position="33"/>
        <end position="202"/>
    </location>
</feature>
<proteinExistence type="predicted"/>
<dbReference type="EMBL" id="JAGGJU010000003">
    <property type="protein sequence ID" value="MBP1849815.1"/>
    <property type="molecule type" value="Genomic_DNA"/>
</dbReference>